<reference evidence="9 10" key="3">
    <citation type="journal article" date="2010" name="BMC Genomics">
        <title>Transcriptome sequencing and comparative analysis of cucumber flowers with different sex types.</title>
        <authorList>
            <person name="Guo S."/>
            <person name="Zheng Y."/>
            <person name="Joung J.G."/>
            <person name="Liu S."/>
            <person name="Zhang Z."/>
            <person name="Crasta O.R."/>
            <person name="Sobral B.W."/>
            <person name="Xu Y."/>
            <person name="Huang S."/>
            <person name="Fei Z."/>
        </authorList>
    </citation>
    <scope>NUCLEOTIDE SEQUENCE [LARGE SCALE GENOMIC DNA]</scope>
    <source>
        <strain evidence="10">cv. 9930</strain>
    </source>
</reference>
<name>A0A0A0LDQ0_CUCSA</name>
<dbReference type="AlphaFoldDB" id="A0A0A0LDQ0"/>
<dbReference type="PRINTS" id="PR00380">
    <property type="entry name" value="KINESINHEAVY"/>
</dbReference>
<dbReference type="InterPro" id="IPR001752">
    <property type="entry name" value="Kinesin_motor_dom"/>
</dbReference>
<evidence type="ECO:0000256" key="3">
    <source>
        <dbReference type="ARBA" id="ARBA00022840"/>
    </source>
</evidence>
<keyword evidence="4 6" id="KW-0505">Motor protein</keyword>
<keyword evidence="3 6" id="KW-0067">ATP-binding</keyword>
<sequence length="622" mass="68313">MASEILAPAASTNHSAISKVRVVARVRPFLPLEGSVKSYRVPVSCISVLDQAQISQEEVTVHLKDPETSRNECYQLDSFYGQEDHTVRQIFDKEVNPLIPGLFHGCNGTVFAYGATGSGKTYTMQGTEEEPGLMPLAMSRILSLCEETGCRAEISYYEVYLERCHDLLEPKAKEIVILDDKEGQIHLRGLSKVAVNSMSEFRETLAIGFQRRKVADTDLNDVSSRSHGVLVIAVSSPVCADSGASVTGKLNLIDLAGNEDNRRTGNEGIRLQESAKINQSLFALSNVIYALNKNLARIPYRESKLTRILQDSLGGTSRALMIACLNPGAYQEAVHTVSLAARSRQISNFVLPVHKHGTPQAKVDMQSKLQTWLESKGKTKSAQRIGGFGSPFSSKTPCSTASKLRKPLFNSSAKVKKTADQSAWKQEKERSVTVAFGNLVEKEDVVNSITTKDHDAVVKVKFNSPRKALSPLHNNGIQKPMLEVSLTDHLLTANTPKTPLPANGELKSFGTPLDKFGAQVSTLKSCVAQEYVDFLNTASREELVELKGIGVKMAEYILDLRETSPLKSLTDLKKLGLSYKQIHNLFSKAARGMFDRTEDLPETTLSTNDEERRCNNVLGSVP</sequence>
<evidence type="ECO:0000259" key="8">
    <source>
        <dbReference type="PROSITE" id="PS50067"/>
    </source>
</evidence>
<dbReference type="CDD" id="cd01376">
    <property type="entry name" value="KISc_KID_like"/>
    <property type="match status" value="1"/>
</dbReference>
<accession>A0A0A0LDQ0</accession>
<keyword evidence="1 7" id="KW-0493">Microtubule</keyword>
<dbReference type="eggNOG" id="KOG0242">
    <property type="taxonomic scope" value="Eukaryota"/>
</dbReference>
<dbReference type="GO" id="GO:0005737">
    <property type="term" value="C:cytoplasm"/>
    <property type="evidence" value="ECO:0000318"/>
    <property type="project" value="GO_Central"/>
</dbReference>
<proteinExistence type="inferred from homology"/>
<dbReference type="Gramene" id="KGN58872">
    <property type="protein sequence ID" value="KGN58872"/>
    <property type="gene ID" value="Csa_3G734250"/>
</dbReference>
<evidence type="ECO:0000256" key="7">
    <source>
        <dbReference type="RuleBase" id="RU000394"/>
    </source>
</evidence>
<evidence type="ECO:0000256" key="1">
    <source>
        <dbReference type="ARBA" id="ARBA00022701"/>
    </source>
</evidence>
<dbReference type="InterPro" id="IPR010994">
    <property type="entry name" value="RuvA_2-like"/>
</dbReference>
<dbReference type="InterPro" id="IPR027417">
    <property type="entry name" value="P-loop_NTPase"/>
</dbReference>
<dbReference type="GO" id="GO:0016887">
    <property type="term" value="F:ATP hydrolysis activity"/>
    <property type="evidence" value="ECO:0000318"/>
    <property type="project" value="GO_Central"/>
</dbReference>
<evidence type="ECO:0000313" key="10">
    <source>
        <dbReference type="Proteomes" id="UP000029981"/>
    </source>
</evidence>
<keyword evidence="2 6" id="KW-0547">Nucleotide-binding</keyword>
<dbReference type="Gene3D" id="1.10.150.280">
    <property type="entry name" value="AF1531-like domain"/>
    <property type="match status" value="1"/>
</dbReference>
<dbReference type="Gene3D" id="3.40.850.10">
    <property type="entry name" value="Kinesin motor domain"/>
    <property type="match status" value="1"/>
</dbReference>
<dbReference type="FunFam" id="3.40.850.10:FF:000087">
    <property type="entry name" value="Kinesin-like protein"/>
    <property type="match status" value="1"/>
</dbReference>
<dbReference type="PANTHER" id="PTHR47969:SF9">
    <property type="entry name" value="KINESIN-LIKE PROTEIN"/>
    <property type="match status" value="1"/>
</dbReference>
<feature type="binding site" evidence="6">
    <location>
        <begin position="114"/>
        <end position="121"/>
    </location>
    <ligand>
        <name>ATP</name>
        <dbReference type="ChEBI" id="CHEBI:30616"/>
    </ligand>
</feature>
<comment type="similarity">
    <text evidence="5">Belongs to the TRAFAC class myosin-kinesin ATPase superfamily. Kinesin family. KIN-10 subfamily.</text>
</comment>
<dbReference type="GO" id="GO:0003777">
    <property type="term" value="F:microtubule motor activity"/>
    <property type="evidence" value="ECO:0000318"/>
    <property type="project" value="GO_Central"/>
</dbReference>
<dbReference type="PANTHER" id="PTHR47969">
    <property type="entry name" value="CHROMOSOME-ASSOCIATED KINESIN KIF4A-RELATED"/>
    <property type="match status" value="1"/>
</dbReference>
<dbReference type="GO" id="GO:0007018">
    <property type="term" value="P:microtubule-based movement"/>
    <property type="evidence" value="ECO:0000318"/>
    <property type="project" value="GO_Central"/>
</dbReference>
<feature type="domain" description="Kinesin motor" evidence="8">
    <location>
        <begin position="19"/>
        <end position="346"/>
    </location>
</feature>
<dbReference type="KEGG" id="csv:101206599"/>
<dbReference type="SMART" id="SM00129">
    <property type="entry name" value="KISc"/>
    <property type="match status" value="1"/>
</dbReference>
<keyword evidence="10" id="KW-1185">Reference proteome</keyword>
<dbReference type="SUPFAM" id="SSF52540">
    <property type="entry name" value="P-loop containing nucleoside triphosphate hydrolases"/>
    <property type="match status" value="1"/>
</dbReference>
<dbReference type="Pfam" id="PF00225">
    <property type="entry name" value="Kinesin"/>
    <property type="match status" value="1"/>
</dbReference>
<dbReference type="EMBL" id="CM002924">
    <property type="protein sequence ID" value="KGN58872.1"/>
    <property type="molecule type" value="Genomic_DNA"/>
</dbReference>
<evidence type="ECO:0000256" key="4">
    <source>
        <dbReference type="ARBA" id="ARBA00023175"/>
    </source>
</evidence>
<dbReference type="FunFam" id="1.10.150.280:FF:000003">
    <property type="entry name" value="Kinesin-like protein KIN-10C"/>
    <property type="match status" value="1"/>
</dbReference>
<organism evidence="9 10">
    <name type="scientific">Cucumis sativus</name>
    <name type="common">Cucumber</name>
    <dbReference type="NCBI Taxonomy" id="3659"/>
    <lineage>
        <taxon>Eukaryota</taxon>
        <taxon>Viridiplantae</taxon>
        <taxon>Streptophyta</taxon>
        <taxon>Embryophyta</taxon>
        <taxon>Tracheophyta</taxon>
        <taxon>Spermatophyta</taxon>
        <taxon>Magnoliopsida</taxon>
        <taxon>eudicotyledons</taxon>
        <taxon>Gunneridae</taxon>
        <taxon>Pentapetalae</taxon>
        <taxon>rosids</taxon>
        <taxon>fabids</taxon>
        <taxon>Cucurbitales</taxon>
        <taxon>Cucurbitaceae</taxon>
        <taxon>Benincaseae</taxon>
        <taxon>Cucumis</taxon>
    </lineage>
</organism>
<reference evidence="9 10" key="2">
    <citation type="journal article" date="2009" name="PLoS ONE">
        <title>An integrated genetic and cytogenetic map of the cucumber genome.</title>
        <authorList>
            <person name="Ren Y."/>
            <person name="Zhang Z."/>
            <person name="Liu J."/>
            <person name="Staub J.E."/>
            <person name="Han Y."/>
            <person name="Cheng Z."/>
            <person name="Li X."/>
            <person name="Lu J."/>
            <person name="Miao H."/>
            <person name="Kang H."/>
            <person name="Xie B."/>
            <person name="Gu X."/>
            <person name="Wang X."/>
            <person name="Du Y."/>
            <person name="Jin W."/>
            <person name="Huang S."/>
        </authorList>
    </citation>
    <scope>NUCLEOTIDE SEQUENCE [LARGE SCALE GENOMIC DNA]</scope>
    <source>
        <strain evidence="10">cv. 9930</strain>
    </source>
</reference>
<dbReference type="Proteomes" id="UP000029981">
    <property type="component" value="Chromosome 3"/>
</dbReference>
<dbReference type="OrthoDB" id="3176171at2759"/>
<dbReference type="InterPro" id="IPR036961">
    <property type="entry name" value="Kinesin_motor_dom_sf"/>
</dbReference>
<reference evidence="9 10" key="4">
    <citation type="journal article" date="2011" name="BMC Genomics">
        <title>RNA-Seq improves annotation of protein-coding genes in the cucumber genome.</title>
        <authorList>
            <person name="Li Z."/>
            <person name="Zhang Z."/>
            <person name="Yan P."/>
            <person name="Huang S."/>
            <person name="Fei Z."/>
            <person name="Lin K."/>
        </authorList>
    </citation>
    <scope>NUCLEOTIDE SEQUENCE [LARGE SCALE GENOMIC DNA]</scope>
    <source>
        <strain evidence="10">cv. 9930</strain>
    </source>
</reference>
<dbReference type="GO" id="GO:0005874">
    <property type="term" value="C:microtubule"/>
    <property type="evidence" value="ECO:0000318"/>
    <property type="project" value="GO_Central"/>
</dbReference>
<reference evidence="9 10" key="1">
    <citation type="journal article" date="2009" name="Nat. Genet.">
        <title>The genome of the cucumber, Cucumis sativus L.</title>
        <authorList>
            <person name="Huang S."/>
            <person name="Li R."/>
            <person name="Zhang Z."/>
            <person name="Li L."/>
            <person name="Gu X."/>
            <person name="Fan W."/>
            <person name="Lucas W.J."/>
            <person name="Wang X."/>
            <person name="Xie B."/>
            <person name="Ni P."/>
            <person name="Ren Y."/>
            <person name="Zhu H."/>
            <person name="Li J."/>
            <person name="Lin K."/>
            <person name="Jin W."/>
            <person name="Fei Z."/>
            <person name="Li G."/>
            <person name="Staub J."/>
            <person name="Kilian A."/>
            <person name="van der Vossen E.A."/>
            <person name="Wu Y."/>
            <person name="Guo J."/>
            <person name="He J."/>
            <person name="Jia Z."/>
            <person name="Ren Y."/>
            <person name="Tian G."/>
            <person name="Lu Y."/>
            <person name="Ruan J."/>
            <person name="Qian W."/>
            <person name="Wang M."/>
            <person name="Huang Q."/>
            <person name="Li B."/>
            <person name="Xuan Z."/>
            <person name="Cao J."/>
            <person name="Asan"/>
            <person name="Wu Z."/>
            <person name="Zhang J."/>
            <person name="Cai Q."/>
            <person name="Bai Y."/>
            <person name="Zhao B."/>
            <person name="Han Y."/>
            <person name="Li Y."/>
            <person name="Li X."/>
            <person name="Wang S."/>
            <person name="Shi Q."/>
            <person name="Liu S."/>
            <person name="Cho W.K."/>
            <person name="Kim J.Y."/>
            <person name="Xu Y."/>
            <person name="Heller-Uszynska K."/>
            <person name="Miao H."/>
            <person name="Cheng Z."/>
            <person name="Zhang S."/>
            <person name="Wu J."/>
            <person name="Yang Y."/>
            <person name="Kang H."/>
            <person name="Li M."/>
            <person name="Liang H."/>
            <person name="Ren X."/>
            <person name="Shi Z."/>
            <person name="Wen M."/>
            <person name="Jian M."/>
            <person name="Yang H."/>
            <person name="Zhang G."/>
            <person name="Yang Z."/>
            <person name="Chen R."/>
            <person name="Liu S."/>
            <person name="Li J."/>
            <person name="Ma L."/>
            <person name="Liu H."/>
            <person name="Zhou Y."/>
            <person name="Zhao J."/>
            <person name="Fang X."/>
            <person name="Li G."/>
            <person name="Fang L."/>
            <person name="Li Y."/>
            <person name="Liu D."/>
            <person name="Zheng H."/>
            <person name="Zhang Y."/>
            <person name="Qin N."/>
            <person name="Li Z."/>
            <person name="Yang G."/>
            <person name="Yang S."/>
            <person name="Bolund L."/>
            <person name="Kristiansen K."/>
            <person name="Zheng H."/>
            <person name="Li S."/>
            <person name="Zhang X."/>
            <person name="Yang H."/>
            <person name="Wang J."/>
            <person name="Sun R."/>
            <person name="Zhang B."/>
            <person name="Jiang S."/>
            <person name="Wang J."/>
            <person name="Du Y."/>
            <person name="Li S."/>
        </authorList>
    </citation>
    <scope>NUCLEOTIDE SEQUENCE [LARGE SCALE GENOMIC DNA]</scope>
    <source>
        <strain evidence="10">cv. 9930</strain>
    </source>
</reference>
<evidence type="ECO:0000313" key="9">
    <source>
        <dbReference type="EMBL" id="KGN58872.1"/>
    </source>
</evidence>
<dbReference type="GO" id="GO:0005524">
    <property type="term" value="F:ATP binding"/>
    <property type="evidence" value="ECO:0007669"/>
    <property type="project" value="UniProtKB-UniRule"/>
</dbReference>
<evidence type="ECO:0000256" key="2">
    <source>
        <dbReference type="ARBA" id="ARBA00022741"/>
    </source>
</evidence>
<dbReference type="PROSITE" id="PS50067">
    <property type="entry name" value="KINESIN_MOTOR_2"/>
    <property type="match status" value="1"/>
</dbReference>
<dbReference type="InterPro" id="IPR019821">
    <property type="entry name" value="Kinesin_motor_CS"/>
</dbReference>
<dbReference type="GO" id="GO:0008017">
    <property type="term" value="F:microtubule binding"/>
    <property type="evidence" value="ECO:0000318"/>
    <property type="project" value="GO_Central"/>
</dbReference>
<dbReference type="OMA" id="CYRLDSF"/>
<protein>
    <recommendedName>
        <fullName evidence="7">Kinesin-like protein</fullName>
    </recommendedName>
</protein>
<dbReference type="STRING" id="3659.A0A0A0LDQ0"/>
<dbReference type="PROSITE" id="PS00411">
    <property type="entry name" value="KINESIN_MOTOR_1"/>
    <property type="match status" value="1"/>
</dbReference>
<evidence type="ECO:0000256" key="5">
    <source>
        <dbReference type="ARBA" id="ARBA00061615"/>
    </source>
</evidence>
<dbReference type="SUPFAM" id="SSF47781">
    <property type="entry name" value="RuvA domain 2-like"/>
    <property type="match status" value="1"/>
</dbReference>
<gene>
    <name evidence="9" type="ORF">Csa_3G734250</name>
</gene>
<dbReference type="GO" id="GO:0005871">
    <property type="term" value="C:kinesin complex"/>
    <property type="evidence" value="ECO:0000318"/>
    <property type="project" value="GO_Central"/>
</dbReference>
<evidence type="ECO:0000256" key="6">
    <source>
        <dbReference type="PROSITE-ProRule" id="PRU00283"/>
    </source>
</evidence>
<dbReference type="InterPro" id="IPR027640">
    <property type="entry name" value="Kinesin-like_fam"/>
</dbReference>